<evidence type="ECO:0008006" key="3">
    <source>
        <dbReference type="Google" id="ProtNLM"/>
    </source>
</evidence>
<reference evidence="2" key="1">
    <citation type="journal article" date="2019" name="Int. J. Syst. Evol. Microbiol.">
        <title>The Global Catalogue of Microorganisms (GCM) 10K type strain sequencing project: providing services to taxonomists for standard genome sequencing and annotation.</title>
        <authorList>
            <consortium name="The Broad Institute Genomics Platform"/>
            <consortium name="The Broad Institute Genome Sequencing Center for Infectious Disease"/>
            <person name="Wu L."/>
            <person name="Ma J."/>
        </authorList>
    </citation>
    <scope>NUCLEOTIDE SEQUENCE [LARGE SCALE GENOMIC DNA]</scope>
    <source>
        <strain evidence="2">KCTC 23299</strain>
    </source>
</reference>
<dbReference type="Proteomes" id="UP001597511">
    <property type="component" value="Unassembled WGS sequence"/>
</dbReference>
<proteinExistence type="predicted"/>
<organism evidence="1 2">
    <name type="scientific">Terrimonas rubra</name>
    <dbReference type="NCBI Taxonomy" id="1035890"/>
    <lineage>
        <taxon>Bacteria</taxon>
        <taxon>Pseudomonadati</taxon>
        <taxon>Bacteroidota</taxon>
        <taxon>Chitinophagia</taxon>
        <taxon>Chitinophagales</taxon>
        <taxon>Chitinophagaceae</taxon>
        <taxon>Terrimonas</taxon>
    </lineage>
</organism>
<evidence type="ECO:0000313" key="1">
    <source>
        <dbReference type="EMBL" id="MFD2921332.1"/>
    </source>
</evidence>
<keyword evidence="2" id="KW-1185">Reference proteome</keyword>
<comment type="caution">
    <text evidence="1">The sequence shown here is derived from an EMBL/GenBank/DDBJ whole genome shotgun (WGS) entry which is preliminary data.</text>
</comment>
<dbReference type="EMBL" id="JBHUOZ010000003">
    <property type="protein sequence ID" value="MFD2921332.1"/>
    <property type="molecule type" value="Genomic_DNA"/>
</dbReference>
<gene>
    <name evidence="1" type="ORF">ACFS6H_16515</name>
</gene>
<protein>
    <recommendedName>
        <fullName evidence="3">ParG protein</fullName>
    </recommendedName>
</protein>
<accession>A0ABW6ABJ1</accession>
<name>A0ABW6ABJ1_9BACT</name>
<evidence type="ECO:0000313" key="2">
    <source>
        <dbReference type="Proteomes" id="UP001597511"/>
    </source>
</evidence>
<sequence length="80" mass="9165">MSHILTTVDEQIEFGTNYKVVTLGAHKIKRTVIPAKERVVRTFHIDGEADKEMLLIATKKGITIDELYRNLTWAYINAHP</sequence>
<dbReference type="RefSeq" id="WP_386101424.1">
    <property type="nucleotide sequence ID" value="NZ_JBHUOZ010000003.1"/>
</dbReference>